<reference evidence="5" key="1">
    <citation type="submission" date="2018-03" db="EMBL/GenBank/DDBJ databases">
        <authorList>
            <person name="Guldener U."/>
        </authorList>
    </citation>
    <scope>NUCLEOTIDE SEQUENCE</scope>
</reference>
<evidence type="ECO:0000256" key="1">
    <source>
        <dbReference type="ARBA" id="ARBA00022527"/>
    </source>
</evidence>
<dbReference type="GO" id="GO:0005524">
    <property type="term" value="F:ATP binding"/>
    <property type="evidence" value="ECO:0007669"/>
    <property type="project" value="UniProtKB-KW"/>
</dbReference>
<dbReference type="InterPro" id="IPR050117">
    <property type="entry name" value="MAPK"/>
</dbReference>
<dbReference type="GO" id="GO:0004674">
    <property type="term" value="F:protein serine/threonine kinase activity"/>
    <property type="evidence" value="ECO:0007669"/>
    <property type="project" value="UniProtKB-KW"/>
</dbReference>
<proteinExistence type="predicted"/>
<evidence type="ECO:0000313" key="6">
    <source>
        <dbReference type="Proteomes" id="UP001187682"/>
    </source>
</evidence>
<dbReference type="EMBL" id="ONZQ02000003">
    <property type="protein sequence ID" value="SPO00206.1"/>
    <property type="molecule type" value="Genomic_DNA"/>
</dbReference>
<dbReference type="InterPro" id="IPR011009">
    <property type="entry name" value="Kinase-like_dom_sf"/>
</dbReference>
<dbReference type="Gene3D" id="1.10.510.10">
    <property type="entry name" value="Transferase(Phosphotransferase) domain 1"/>
    <property type="match status" value="1"/>
</dbReference>
<evidence type="ECO:0000259" key="4">
    <source>
        <dbReference type="PROSITE" id="PS50011"/>
    </source>
</evidence>
<dbReference type="Pfam" id="PF00069">
    <property type="entry name" value="Pkinase"/>
    <property type="match status" value="1"/>
</dbReference>
<dbReference type="Proteomes" id="UP001187682">
    <property type="component" value="Unassembled WGS sequence"/>
</dbReference>
<organism evidence="5 6">
    <name type="scientific">Cephalotrichum gorgonifer</name>
    <dbReference type="NCBI Taxonomy" id="2041049"/>
    <lineage>
        <taxon>Eukaryota</taxon>
        <taxon>Fungi</taxon>
        <taxon>Dikarya</taxon>
        <taxon>Ascomycota</taxon>
        <taxon>Pezizomycotina</taxon>
        <taxon>Sordariomycetes</taxon>
        <taxon>Hypocreomycetidae</taxon>
        <taxon>Microascales</taxon>
        <taxon>Microascaceae</taxon>
        <taxon>Cephalotrichum</taxon>
    </lineage>
</organism>
<keyword evidence="1" id="KW-0418">Kinase</keyword>
<dbReference type="AlphaFoldDB" id="A0AAE8MV32"/>
<evidence type="ECO:0000256" key="2">
    <source>
        <dbReference type="ARBA" id="ARBA00022741"/>
    </source>
</evidence>
<name>A0AAE8MV32_9PEZI</name>
<accession>A0AAE8MV32</accession>
<keyword evidence="1" id="KW-0723">Serine/threonine-protein kinase</keyword>
<gene>
    <name evidence="5" type="ORF">DNG_03054</name>
</gene>
<dbReference type="SUPFAM" id="SSF56112">
    <property type="entry name" value="Protein kinase-like (PK-like)"/>
    <property type="match status" value="1"/>
</dbReference>
<dbReference type="PANTHER" id="PTHR24055">
    <property type="entry name" value="MITOGEN-ACTIVATED PROTEIN KINASE"/>
    <property type="match status" value="1"/>
</dbReference>
<keyword evidence="3" id="KW-0067">ATP-binding</keyword>
<evidence type="ECO:0000256" key="3">
    <source>
        <dbReference type="ARBA" id="ARBA00022840"/>
    </source>
</evidence>
<comment type="caution">
    <text evidence="5">The sequence shown here is derived from an EMBL/GenBank/DDBJ whole genome shotgun (WGS) entry which is preliminary data.</text>
</comment>
<evidence type="ECO:0000313" key="5">
    <source>
        <dbReference type="EMBL" id="SPO00206.1"/>
    </source>
</evidence>
<keyword evidence="1" id="KW-0808">Transferase</keyword>
<dbReference type="PROSITE" id="PS50011">
    <property type="entry name" value="PROTEIN_KINASE_DOM"/>
    <property type="match status" value="1"/>
</dbReference>
<sequence length="230" mass="26183">MPSNQLTVREDITAKNILQHISSLDGLSEAEVLGVFGQPDLNHIDKVDLSTEESPSVLDYLVYPVDWTEVDKVGMGSDLWAVACTLFEIRTGRPLFSAFDNDDDDYLVAIVRILGVLPEPWWSSTWGRRKEYYKDEGDELGRVIPHREEPPLPPNVSIHPSVAQNARSLRDKLAPGVWYMDSGLPDEVQHRDIPEQEIEVFADLLGKLLRYRPEDRISAEEALSHEWFTM</sequence>
<keyword evidence="2" id="KW-0547">Nucleotide-binding</keyword>
<feature type="domain" description="Protein kinase" evidence="4">
    <location>
        <begin position="1"/>
        <end position="228"/>
    </location>
</feature>
<protein>
    <recommendedName>
        <fullName evidence="4">Protein kinase domain-containing protein</fullName>
    </recommendedName>
</protein>
<keyword evidence="6" id="KW-1185">Reference proteome</keyword>
<dbReference type="InterPro" id="IPR000719">
    <property type="entry name" value="Prot_kinase_dom"/>
</dbReference>